<feature type="signal peptide" evidence="1">
    <location>
        <begin position="1"/>
        <end position="22"/>
    </location>
</feature>
<sequence>MDITFLLKVLLTLLFTPDTAVAISLPGILSPDACLPSGDDGPLAAVCYCRKQHNVTDLANNRELCDLRKDECDAKFISILRNTSYLNQEQACMSEHGRLPQLRTPKPRTTMKVRCRNMVLCRNSAHLNQEQASQISDYLGQCHWQALRGCPGRPRHMWTRLAQAFSHRNCTNGTVPAHRDCGKIVKAYLPKPIDVTNYEQCIDMAATTWECMELEQVRSLHATAIWEMMEREVKTYMHFQRVVCRLTTQRKISCDESLRKCGDGYYQSYLKQTDILKRGENVTVQDVCSVYDTMASCIVLATNKCPVARRQELARFCSVMPRSCHCPLNHDGSYTEQQAVTEASSSASMRTLFHVAILRKHIIVVSVLSVFIPYVFL</sequence>
<reference evidence="2" key="1">
    <citation type="submission" date="2022-11" db="EMBL/GenBank/DDBJ databases">
        <title>Centuries of genome instability and evolution in soft-shell clam transmissible cancer (bioRxiv).</title>
        <authorList>
            <person name="Hart S.F.M."/>
            <person name="Yonemitsu M.A."/>
            <person name="Giersch R.M."/>
            <person name="Beal B.F."/>
            <person name="Arriagada G."/>
            <person name="Davis B.W."/>
            <person name="Ostrander E.A."/>
            <person name="Goff S.P."/>
            <person name="Metzger M.J."/>
        </authorList>
    </citation>
    <scope>NUCLEOTIDE SEQUENCE</scope>
    <source>
        <strain evidence="2">MELC-2E11</strain>
        <tissue evidence="2">Siphon/mantle</tissue>
    </source>
</reference>
<gene>
    <name evidence="2" type="ORF">MAR_024550</name>
</gene>
<name>A0ABY7DR66_MYAAR</name>
<dbReference type="EMBL" id="CP111014">
    <property type="protein sequence ID" value="WAR00178.1"/>
    <property type="molecule type" value="Genomic_DNA"/>
</dbReference>
<dbReference type="Proteomes" id="UP001164746">
    <property type="component" value="Chromosome 3"/>
</dbReference>
<protein>
    <submittedName>
        <fullName evidence="2">Uncharacterized protein</fullName>
    </submittedName>
</protein>
<keyword evidence="1" id="KW-0732">Signal</keyword>
<organism evidence="2 3">
    <name type="scientific">Mya arenaria</name>
    <name type="common">Soft-shell clam</name>
    <dbReference type="NCBI Taxonomy" id="6604"/>
    <lineage>
        <taxon>Eukaryota</taxon>
        <taxon>Metazoa</taxon>
        <taxon>Spiralia</taxon>
        <taxon>Lophotrochozoa</taxon>
        <taxon>Mollusca</taxon>
        <taxon>Bivalvia</taxon>
        <taxon>Autobranchia</taxon>
        <taxon>Heteroconchia</taxon>
        <taxon>Euheterodonta</taxon>
        <taxon>Imparidentia</taxon>
        <taxon>Neoheterodontei</taxon>
        <taxon>Myida</taxon>
        <taxon>Myoidea</taxon>
        <taxon>Myidae</taxon>
        <taxon>Mya</taxon>
    </lineage>
</organism>
<proteinExistence type="predicted"/>
<evidence type="ECO:0000313" key="3">
    <source>
        <dbReference type="Proteomes" id="UP001164746"/>
    </source>
</evidence>
<evidence type="ECO:0000313" key="2">
    <source>
        <dbReference type="EMBL" id="WAR00178.1"/>
    </source>
</evidence>
<feature type="chain" id="PRO_5047076721" evidence="1">
    <location>
        <begin position="23"/>
        <end position="377"/>
    </location>
</feature>
<evidence type="ECO:0000256" key="1">
    <source>
        <dbReference type="SAM" id="SignalP"/>
    </source>
</evidence>
<accession>A0ABY7DR66</accession>
<keyword evidence="3" id="KW-1185">Reference proteome</keyword>